<evidence type="ECO:0000256" key="3">
    <source>
        <dbReference type="ARBA" id="ARBA00022603"/>
    </source>
</evidence>
<keyword evidence="2 13" id="KW-0444">Lipid biosynthesis</keyword>
<dbReference type="AlphaFoldDB" id="A0AAV5QLR2"/>
<feature type="transmembrane region" description="Helical" evidence="13">
    <location>
        <begin position="471"/>
        <end position="488"/>
    </location>
</feature>
<feature type="transmembrane region" description="Helical" evidence="13">
    <location>
        <begin position="376"/>
        <end position="401"/>
    </location>
</feature>
<evidence type="ECO:0000256" key="5">
    <source>
        <dbReference type="ARBA" id="ARBA00022691"/>
    </source>
</evidence>
<evidence type="ECO:0000256" key="11">
    <source>
        <dbReference type="ARBA" id="ARBA00023209"/>
    </source>
</evidence>
<dbReference type="InterPro" id="IPR007318">
    <property type="entry name" value="Phopholipid_MeTrfase"/>
</dbReference>
<comment type="pathway">
    <text evidence="13">Phospholipid metabolism; phosphatidylcholine biosynthesis.</text>
</comment>
<evidence type="ECO:0000256" key="8">
    <source>
        <dbReference type="ARBA" id="ARBA00022989"/>
    </source>
</evidence>
<evidence type="ECO:0000256" key="1">
    <source>
        <dbReference type="ARBA" id="ARBA00004127"/>
    </source>
</evidence>
<organism evidence="14 15">
    <name type="scientific">Saccharomycopsis crataegensis</name>
    <dbReference type="NCBI Taxonomy" id="43959"/>
    <lineage>
        <taxon>Eukaryota</taxon>
        <taxon>Fungi</taxon>
        <taxon>Dikarya</taxon>
        <taxon>Ascomycota</taxon>
        <taxon>Saccharomycotina</taxon>
        <taxon>Saccharomycetes</taxon>
        <taxon>Saccharomycopsidaceae</taxon>
        <taxon>Saccharomycopsis</taxon>
    </lineage>
</organism>
<dbReference type="PROSITE" id="PS51598">
    <property type="entry name" value="SAM_CHO2"/>
    <property type="match status" value="1"/>
</dbReference>
<dbReference type="EMBL" id="BTFZ01000006">
    <property type="protein sequence ID" value="GMM35475.1"/>
    <property type="molecule type" value="Genomic_DNA"/>
</dbReference>
<feature type="transmembrane region" description="Helical" evidence="13">
    <location>
        <begin position="428"/>
        <end position="450"/>
    </location>
</feature>
<evidence type="ECO:0000256" key="6">
    <source>
        <dbReference type="ARBA" id="ARBA00022692"/>
    </source>
</evidence>
<feature type="transmembrane region" description="Helical" evidence="13">
    <location>
        <begin position="533"/>
        <end position="559"/>
    </location>
</feature>
<sequence>MTNRNKNHHSKNNIAAAAATGAASASHYGKAHSGQVFKDDLVTYDMVQSLLNPFIKKSFFDYLIIVSLAINVAGFYYLYSNPQLNHWIIPTFVTGYFFWRISYNLGIGILLYNQSNYNSMTDFATNHQLFNYSSDTKPRTRIQNFIEMNFQIKYGDKFKITNYPIDFNTWLLFRNFVDLILMQDFMNYFILFIACLVQNSAYSMGSEQPILFYSRWTFGILFILLNFVVKLDAHHVIKDFAWYWGDFFYLKINNEELVFDGIFELFPHPMYSIGYIGYYGFALLSRSHLVLAVSCIAHLCQFLFLHYVEDPHIHKTYGGAAQVGDLLTIDDYDIKLKPMFFFNNFCWLRPADYLIVIVNLVGLFFGITYKSQDPNFNLVLFIINLGLKVGFTALTSGMLYFQSTKKSFTKRYLKYDLNFIDAFNNWCVYYNFQLLININVLVSLFIREFISTNNLYSMSWSSFIALHQKDSLFLFRLFIGTFMLLLNFLCESSILESIGIYSWFYGDFFLPNWKDKKLTRTGVYKYLNNPENILGICGVWGLSIICFNSHYLFILAMVWSLCKILFIKFVETPHMVKLYGESQVNYDSGFRKTFKKIIPKKIRDRASFSKPSRPEILKSSSSSSSSVAAEKQFDGISFETPNPFITISKTDPDYQIELLNVAVEPCTTINSQSKKNKTKLSIALGNPIKFYYRIPKKHNKFNWVGLYRVVNTFNDSTTTLITSKNHWVAIDPTAYDNRYLGHEHIKENRQVYKSKFVFKDSQFEEGVLEFNNQLQYWEPGVYELRYHYSDGHDVALISQAFEMKFLKVELPDDSNDEEAVMKFQRSLFDMLVNTHGLLKFEFVDGHGKLQQFKVGSMQDDFVSIIIEYLNAYSGEILASDDLKKNLNLKHLNSYNVEEYKKKQLFKILKRLSYVIKNSIGNNNADGDEDDELGSTIDIEFSREILIQEKTLKNLFDRIIKVQKILDEIAN</sequence>
<keyword evidence="9 13" id="KW-0443">Lipid metabolism</keyword>
<comment type="subcellular location">
    <subcellularLocation>
        <location evidence="1">Endomembrane system</location>
        <topology evidence="1">Multi-pass membrane protein</topology>
    </subcellularLocation>
    <subcellularLocation>
        <location evidence="13">Endoplasmic reticulum membrane</location>
        <topology evidence="13">Multi-pass membrane protein</topology>
    </subcellularLocation>
</comment>
<dbReference type="GO" id="GO:0032259">
    <property type="term" value="P:methylation"/>
    <property type="evidence" value="ECO:0007669"/>
    <property type="project" value="UniProtKB-KW"/>
</dbReference>
<dbReference type="GeneID" id="90073454"/>
<evidence type="ECO:0000256" key="2">
    <source>
        <dbReference type="ARBA" id="ARBA00022516"/>
    </source>
</evidence>
<dbReference type="GO" id="GO:0005789">
    <property type="term" value="C:endoplasmic reticulum membrane"/>
    <property type="evidence" value="ECO:0007669"/>
    <property type="project" value="UniProtKB-SubCell"/>
</dbReference>
<keyword evidence="12 13" id="KW-1208">Phospholipid metabolism</keyword>
<feature type="transmembrane region" description="Helical" evidence="13">
    <location>
        <begin position="351"/>
        <end position="369"/>
    </location>
</feature>
<dbReference type="Gene3D" id="1.20.120.1630">
    <property type="match status" value="1"/>
</dbReference>
<evidence type="ECO:0000256" key="9">
    <source>
        <dbReference type="ARBA" id="ARBA00023098"/>
    </source>
</evidence>
<feature type="transmembrane region" description="Helical" evidence="13">
    <location>
        <begin position="59"/>
        <end position="79"/>
    </location>
</feature>
<dbReference type="InterPro" id="IPR016219">
    <property type="entry name" value="Phosphatid-EA_MeTrfase_fun"/>
</dbReference>
<gene>
    <name evidence="14" type="ORF">DASC09_028000</name>
</gene>
<feature type="transmembrane region" description="Helical" evidence="13">
    <location>
        <begin position="91"/>
        <end position="112"/>
    </location>
</feature>
<keyword evidence="4 13" id="KW-0808">Transferase</keyword>
<dbReference type="RefSeq" id="XP_064852475.1">
    <property type="nucleotide sequence ID" value="XM_064996403.1"/>
</dbReference>
<comment type="caution">
    <text evidence="13">Lacks conserved residue(s) required for the propagation of feature annotation.</text>
</comment>
<comment type="function">
    <text evidence="13">Catalyzes the first step of the methylation pathway of phosphatidylcholine biosynthesis, the SAM-dependent methylation of phosphatidylethanolamine (PE) to phosphatidylmonomethylethanolamine (PMME).</text>
</comment>
<comment type="similarity">
    <text evidence="13">Belongs to the class VI-like SAM-binding methyltransferase superfamily. CHO2 family.</text>
</comment>
<keyword evidence="3 13" id="KW-0489">Methyltransferase</keyword>
<dbReference type="PANTHER" id="PTHR32138">
    <property type="entry name" value="PHOSPHATIDYLETHANOLAMINE N-METHYLTRANSFERASE"/>
    <property type="match status" value="1"/>
</dbReference>
<evidence type="ECO:0000256" key="7">
    <source>
        <dbReference type="ARBA" id="ARBA00022824"/>
    </source>
</evidence>
<evidence type="ECO:0000256" key="12">
    <source>
        <dbReference type="ARBA" id="ARBA00023264"/>
    </source>
</evidence>
<evidence type="ECO:0000313" key="14">
    <source>
        <dbReference type="EMBL" id="GMM35475.1"/>
    </source>
</evidence>
<dbReference type="EC" id="2.1.1.17" evidence="13"/>
<comment type="catalytic activity">
    <reaction evidence="13">
        <text>a 1,2-diacyl-sn-glycero-3-phosphoethanolamine + S-adenosyl-L-methionine = a 1,2-diacyl-sn-glycero-3-phospho-N-methylethanolamine + S-adenosyl-L-homocysteine + H(+)</text>
        <dbReference type="Rhea" id="RHEA:11164"/>
        <dbReference type="ChEBI" id="CHEBI:15378"/>
        <dbReference type="ChEBI" id="CHEBI:57856"/>
        <dbReference type="ChEBI" id="CHEBI:59789"/>
        <dbReference type="ChEBI" id="CHEBI:64573"/>
        <dbReference type="ChEBI" id="CHEBI:64612"/>
        <dbReference type="EC" id="2.1.1.17"/>
    </reaction>
</comment>
<keyword evidence="11 13" id="KW-0594">Phospholipid biosynthesis</keyword>
<name>A0AAV5QLR2_9ASCO</name>
<evidence type="ECO:0000256" key="13">
    <source>
        <dbReference type="RuleBase" id="RU361122"/>
    </source>
</evidence>
<keyword evidence="7 13" id="KW-0256">Endoplasmic reticulum</keyword>
<dbReference type="PANTHER" id="PTHR32138:SF0">
    <property type="entry name" value="PHOSPHATIDYLETHANOLAMINE N-METHYLTRANSFERASE"/>
    <property type="match status" value="1"/>
</dbReference>
<comment type="caution">
    <text evidence="14">The sequence shown here is derived from an EMBL/GenBank/DDBJ whole genome shotgun (WGS) entry which is preliminary data.</text>
</comment>
<proteinExistence type="inferred from homology"/>
<keyword evidence="10 13" id="KW-0472">Membrane</keyword>
<dbReference type="Pfam" id="PF04191">
    <property type="entry name" value="PEMT"/>
    <property type="match status" value="2"/>
</dbReference>
<keyword evidence="6 13" id="KW-0812">Transmembrane</keyword>
<protein>
    <recommendedName>
        <fullName evidence="13">Phosphatidylethanolamine N-methyltransferase</fullName>
        <shortName evidence="13">PEAMT</shortName>
        <ecNumber evidence="13">2.1.1.17</ecNumber>
    </recommendedName>
</protein>
<feature type="transmembrane region" description="Helical" evidence="13">
    <location>
        <begin position="185"/>
        <end position="204"/>
    </location>
</feature>
<dbReference type="GO" id="GO:0004608">
    <property type="term" value="F:phosphatidylethanolamine N-methyltransferase activity"/>
    <property type="evidence" value="ECO:0007669"/>
    <property type="project" value="UniProtKB-UniRule"/>
</dbReference>
<keyword evidence="15" id="KW-1185">Reference proteome</keyword>
<reference evidence="14 15" key="1">
    <citation type="journal article" date="2023" name="Elife">
        <title>Identification of key yeast species and microbe-microbe interactions impacting larval growth of Drosophila in the wild.</title>
        <authorList>
            <person name="Mure A."/>
            <person name="Sugiura Y."/>
            <person name="Maeda R."/>
            <person name="Honda K."/>
            <person name="Sakurai N."/>
            <person name="Takahashi Y."/>
            <person name="Watada M."/>
            <person name="Katoh T."/>
            <person name="Gotoh A."/>
            <person name="Gotoh Y."/>
            <person name="Taniguchi I."/>
            <person name="Nakamura K."/>
            <person name="Hayashi T."/>
            <person name="Katayama T."/>
            <person name="Uemura T."/>
            <person name="Hattori Y."/>
        </authorList>
    </citation>
    <scope>NUCLEOTIDE SEQUENCE [LARGE SCALE GENOMIC DNA]</scope>
    <source>
        <strain evidence="14 15">SC-9</strain>
    </source>
</reference>
<evidence type="ECO:0000256" key="10">
    <source>
        <dbReference type="ARBA" id="ARBA00023136"/>
    </source>
</evidence>
<dbReference type="Proteomes" id="UP001360560">
    <property type="component" value="Unassembled WGS sequence"/>
</dbReference>
<dbReference type="PIRSF" id="PIRSF000383">
    <property type="entry name" value="PEAMT"/>
    <property type="match status" value="1"/>
</dbReference>
<dbReference type="GO" id="GO:0006656">
    <property type="term" value="P:phosphatidylcholine biosynthetic process"/>
    <property type="evidence" value="ECO:0007669"/>
    <property type="project" value="UniProtKB-UniRule"/>
</dbReference>
<feature type="transmembrane region" description="Helical" evidence="13">
    <location>
        <begin position="210"/>
        <end position="229"/>
    </location>
</feature>
<keyword evidence="5 13" id="KW-0949">S-adenosyl-L-methionine</keyword>
<accession>A0AAV5QLR2</accession>
<evidence type="ECO:0000256" key="4">
    <source>
        <dbReference type="ARBA" id="ARBA00022679"/>
    </source>
</evidence>
<keyword evidence="8 13" id="KW-1133">Transmembrane helix</keyword>
<evidence type="ECO:0000313" key="15">
    <source>
        <dbReference type="Proteomes" id="UP001360560"/>
    </source>
</evidence>